<dbReference type="GO" id="GO:0009060">
    <property type="term" value="P:aerobic respiration"/>
    <property type="evidence" value="ECO:0007669"/>
    <property type="project" value="TreeGrafter"/>
</dbReference>
<dbReference type="GO" id="GO:0004459">
    <property type="term" value="F:L-lactate dehydrogenase (NAD+) activity"/>
    <property type="evidence" value="ECO:0007669"/>
    <property type="project" value="TreeGrafter"/>
</dbReference>
<feature type="binding site" evidence="7">
    <location>
        <position position="307"/>
    </location>
    <ligand>
        <name>FMN</name>
        <dbReference type="ChEBI" id="CHEBI:58210"/>
    </ligand>
</feature>
<dbReference type="InterPro" id="IPR000262">
    <property type="entry name" value="FMN-dep_DH"/>
</dbReference>
<keyword evidence="3 7" id="KW-0288">FMN</keyword>
<evidence type="ECO:0000256" key="2">
    <source>
        <dbReference type="ARBA" id="ARBA00022630"/>
    </source>
</evidence>
<sequence length="416" mass="44241">MSDRGPFALSFRPRGGAGGWGPGSRVGPEARRKRWMPTLTDVERRARRRVPGFAFDFVDGGTGEDLGVRRNRAALDGIEILPRYGEITPPKTEVTLFGDTYASPTGIAPTGLDGLAWPDATRRLATTARAANIPYIAGTLASASIEEVAQLCPGQVWFQLYGMPRDEHRVTFDLVRRADEAGAKALVVAVDAPVRSKRPRDLRHGLVVPFRPSVRTAFQVATAPAWALEAARTRIPVFGNIGRYLGAEPTLSEVAGFVQNELRGGFSWEDIAALRQAWPRSLVVKGILHPADAERAVELGADGVLVSNHGGRQSDAVPPAVDVLPAIARRVDGAATVLFDSGIRSGLDAARALALGADGTFCGRAYLLGLAAAGASGSDYVASMLSEELKTAMGQLGAPSLKALRGLDVRHPTAWN</sequence>
<evidence type="ECO:0000313" key="10">
    <source>
        <dbReference type="EMBL" id="MBB5158858.1"/>
    </source>
</evidence>
<keyword evidence="4 10" id="KW-0560">Oxidoreductase</keyword>
<dbReference type="Proteomes" id="UP000584374">
    <property type="component" value="Unassembled WGS sequence"/>
</dbReference>
<name>A0A840QIV5_9PSEU</name>
<dbReference type="PROSITE" id="PS51349">
    <property type="entry name" value="FMN_HYDROXY_ACID_DH_2"/>
    <property type="match status" value="1"/>
</dbReference>
<dbReference type="AlphaFoldDB" id="A0A840QIV5"/>
<dbReference type="PIRSF" id="PIRSF000138">
    <property type="entry name" value="Al-hdrx_acd_dh"/>
    <property type="match status" value="1"/>
</dbReference>
<feature type="region of interest" description="Disordered" evidence="8">
    <location>
        <begin position="1"/>
        <end position="29"/>
    </location>
</feature>
<dbReference type="GO" id="GO:0010181">
    <property type="term" value="F:FMN binding"/>
    <property type="evidence" value="ECO:0007669"/>
    <property type="project" value="InterPro"/>
</dbReference>
<evidence type="ECO:0000313" key="11">
    <source>
        <dbReference type="Proteomes" id="UP000584374"/>
    </source>
</evidence>
<feature type="binding site" evidence="7">
    <location>
        <begin position="363"/>
        <end position="364"/>
    </location>
    <ligand>
        <name>FMN</name>
        <dbReference type="ChEBI" id="CHEBI:58210"/>
    </ligand>
</feature>
<dbReference type="GO" id="GO:0005886">
    <property type="term" value="C:plasma membrane"/>
    <property type="evidence" value="ECO:0007669"/>
    <property type="project" value="TreeGrafter"/>
</dbReference>
<dbReference type="InterPro" id="IPR008259">
    <property type="entry name" value="FMN_hydac_DH_AS"/>
</dbReference>
<feature type="binding site" evidence="7">
    <location>
        <begin position="340"/>
        <end position="344"/>
    </location>
    <ligand>
        <name>FMN</name>
        <dbReference type="ChEBI" id="CHEBI:58210"/>
    </ligand>
</feature>
<keyword evidence="2 7" id="KW-0285">Flavoprotein</keyword>
<comment type="similarity">
    <text evidence="5">Belongs to the FMN-dependent alpha-hydroxy acid dehydrogenase family.</text>
</comment>
<dbReference type="GO" id="GO:0004460">
    <property type="term" value="F:L-lactate dehydrogenase (cytochrome) activity"/>
    <property type="evidence" value="ECO:0007669"/>
    <property type="project" value="UniProtKB-EC"/>
</dbReference>
<evidence type="ECO:0000256" key="5">
    <source>
        <dbReference type="ARBA" id="ARBA00024042"/>
    </source>
</evidence>
<feature type="binding site" evidence="7">
    <location>
        <position position="161"/>
    </location>
    <ligand>
        <name>glyoxylate</name>
        <dbReference type="ChEBI" id="CHEBI:36655"/>
    </ligand>
</feature>
<evidence type="ECO:0000259" key="9">
    <source>
        <dbReference type="PROSITE" id="PS51349"/>
    </source>
</evidence>
<comment type="cofactor">
    <cofactor evidence="1">
        <name>FMN</name>
        <dbReference type="ChEBI" id="CHEBI:58210"/>
    </cofactor>
</comment>
<feature type="domain" description="FMN hydroxy acid dehydrogenase" evidence="9">
    <location>
        <begin position="31"/>
        <end position="414"/>
    </location>
</feature>
<dbReference type="PANTHER" id="PTHR10578:SF107">
    <property type="entry name" value="2-HYDROXYACID OXIDASE 1"/>
    <property type="match status" value="1"/>
</dbReference>
<evidence type="ECO:0000256" key="3">
    <source>
        <dbReference type="ARBA" id="ARBA00022643"/>
    </source>
</evidence>
<evidence type="ECO:0000256" key="6">
    <source>
        <dbReference type="PIRSR" id="PIRSR000138-1"/>
    </source>
</evidence>
<feature type="binding site" evidence="7">
    <location>
        <position position="159"/>
    </location>
    <ligand>
        <name>FMN</name>
        <dbReference type="ChEBI" id="CHEBI:58210"/>
    </ligand>
</feature>
<reference evidence="10 11" key="1">
    <citation type="submission" date="2020-08" db="EMBL/GenBank/DDBJ databases">
        <title>Sequencing the genomes of 1000 actinobacteria strains.</title>
        <authorList>
            <person name="Klenk H.-P."/>
        </authorList>
    </citation>
    <scope>NUCLEOTIDE SEQUENCE [LARGE SCALE GENOMIC DNA]</scope>
    <source>
        <strain evidence="10 11">DSM 45584</strain>
    </source>
</reference>
<dbReference type="InterPro" id="IPR012133">
    <property type="entry name" value="Alpha-hydoxy_acid_DH_FMN"/>
</dbReference>
<evidence type="ECO:0000256" key="1">
    <source>
        <dbReference type="ARBA" id="ARBA00001917"/>
    </source>
</evidence>
<feature type="binding site" evidence="7">
    <location>
        <position position="312"/>
    </location>
    <ligand>
        <name>glyoxylate</name>
        <dbReference type="ChEBI" id="CHEBI:36655"/>
    </ligand>
</feature>
<feature type="binding site" evidence="7">
    <location>
        <position position="309"/>
    </location>
    <ligand>
        <name>glyoxylate</name>
        <dbReference type="ChEBI" id="CHEBI:36655"/>
    </ligand>
</feature>
<dbReference type="RefSeq" id="WP_221468326.1">
    <property type="nucleotide sequence ID" value="NZ_JACHIW010000002.1"/>
</dbReference>
<accession>A0A840QIV5</accession>
<comment type="caution">
    <text evidence="10">The sequence shown here is derived from an EMBL/GenBank/DDBJ whole genome shotgun (WGS) entry which is preliminary data.</text>
</comment>
<dbReference type="EC" id="1.1.2.3" evidence="10"/>
<evidence type="ECO:0000256" key="4">
    <source>
        <dbReference type="ARBA" id="ARBA00023002"/>
    </source>
</evidence>
<dbReference type="InterPro" id="IPR037396">
    <property type="entry name" value="FMN_HAD"/>
</dbReference>
<feature type="binding site" evidence="7">
    <location>
        <position position="198"/>
    </location>
    <ligand>
        <name>glyoxylate</name>
        <dbReference type="ChEBI" id="CHEBI:36655"/>
    </ligand>
</feature>
<feature type="active site" description="Proton acceptor" evidence="6">
    <location>
        <position position="309"/>
    </location>
</feature>
<dbReference type="InterPro" id="IPR013785">
    <property type="entry name" value="Aldolase_TIM"/>
</dbReference>
<dbReference type="Gene3D" id="3.20.20.70">
    <property type="entry name" value="Aldolase class I"/>
    <property type="match status" value="1"/>
</dbReference>
<evidence type="ECO:0000256" key="8">
    <source>
        <dbReference type="SAM" id="MobiDB-lite"/>
    </source>
</evidence>
<feature type="binding site" evidence="7">
    <location>
        <begin position="109"/>
        <end position="111"/>
    </location>
    <ligand>
        <name>FMN</name>
        <dbReference type="ChEBI" id="CHEBI:58210"/>
    </ligand>
</feature>
<feature type="binding site" evidence="7">
    <location>
        <position position="285"/>
    </location>
    <ligand>
        <name>FMN</name>
        <dbReference type="ChEBI" id="CHEBI:58210"/>
    </ligand>
</feature>
<keyword evidence="11" id="KW-1185">Reference proteome</keyword>
<dbReference type="CDD" id="cd02809">
    <property type="entry name" value="alpha_hydroxyacid_oxid_FMN"/>
    <property type="match status" value="1"/>
</dbReference>
<gene>
    <name evidence="10" type="ORF">BJ970_006457</name>
</gene>
<dbReference type="PROSITE" id="PS00557">
    <property type="entry name" value="FMN_HYDROXY_ACID_DH_1"/>
    <property type="match status" value="1"/>
</dbReference>
<dbReference type="PANTHER" id="PTHR10578">
    <property type="entry name" value="S -2-HYDROXY-ACID OXIDASE-RELATED"/>
    <property type="match status" value="1"/>
</dbReference>
<dbReference type="Pfam" id="PF01070">
    <property type="entry name" value="FMN_dh"/>
    <property type="match status" value="1"/>
</dbReference>
<evidence type="ECO:0000256" key="7">
    <source>
        <dbReference type="PIRSR" id="PIRSR000138-2"/>
    </source>
</evidence>
<organism evidence="10 11">
    <name type="scientific">Saccharopolyspora phatthalungensis</name>
    <dbReference type="NCBI Taxonomy" id="664693"/>
    <lineage>
        <taxon>Bacteria</taxon>
        <taxon>Bacillati</taxon>
        <taxon>Actinomycetota</taxon>
        <taxon>Actinomycetes</taxon>
        <taxon>Pseudonocardiales</taxon>
        <taxon>Pseudonocardiaceae</taxon>
        <taxon>Saccharopolyspora</taxon>
    </lineage>
</organism>
<protein>
    <submittedName>
        <fullName evidence="10">L-lactate dehydrogenase (Cytochrome)</fullName>
        <ecNumber evidence="10">1.1.2.3</ecNumber>
    </submittedName>
</protein>
<dbReference type="EMBL" id="JACHIW010000002">
    <property type="protein sequence ID" value="MBB5158858.1"/>
    <property type="molecule type" value="Genomic_DNA"/>
</dbReference>
<dbReference type="SUPFAM" id="SSF51395">
    <property type="entry name" value="FMN-linked oxidoreductases"/>
    <property type="match status" value="1"/>
</dbReference>
<proteinExistence type="inferred from homology"/>
<feature type="compositionally biased region" description="Gly residues" evidence="8">
    <location>
        <begin position="15"/>
        <end position="24"/>
    </location>
</feature>